<protein>
    <submittedName>
        <fullName evidence="2">Uncharacterized protein</fullName>
    </submittedName>
</protein>
<reference evidence="2 3" key="1">
    <citation type="submission" date="2014-06" db="EMBL/GenBank/DDBJ databases">
        <title>Evolutionary Origins and Diversification of the Mycorrhizal Mutualists.</title>
        <authorList>
            <consortium name="DOE Joint Genome Institute"/>
            <consortium name="Mycorrhizal Genomics Consortium"/>
            <person name="Kohler A."/>
            <person name="Kuo A."/>
            <person name="Nagy L.G."/>
            <person name="Floudas D."/>
            <person name="Copeland A."/>
            <person name="Barry K.W."/>
            <person name="Cichocki N."/>
            <person name="Veneault-Fourrey C."/>
            <person name="LaButti K."/>
            <person name="Lindquist E.A."/>
            <person name="Lipzen A."/>
            <person name="Lundell T."/>
            <person name="Morin E."/>
            <person name="Murat C."/>
            <person name="Riley R."/>
            <person name="Ohm R."/>
            <person name="Sun H."/>
            <person name="Tunlid A."/>
            <person name="Henrissat B."/>
            <person name="Grigoriev I.V."/>
            <person name="Hibbett D.S."/>
            <person name="Martin F."/>
        </authorList>
    </citation>
    <scope>NUCLEOTIDE SEQUENCE [LARGE SCALE GENOMIC DNA]</scope>
    <source>
        <strain evidence="2 3">SS14</strain>
    </source>
</reference>
<feature type="transmembrane region" description="Helical" evidence="1">
    <location>
        <begin position="132"/>
        <end position="151"/>
    </location>
</feature>
<organism evidence="2 3">
    <name type="scientific">Sphaerobolus stellatus (strain SS14)</name>
    <dbReference type="NCBI Taxonomy" id="990650"/>
    <lineage>
        <taxon>Eukaryota</taxon>
        <taxon>Fungi</taxon>
        <taxon>Dikarya</taxon>
        <taxon>Basidiomycota</taxon>
        <taxon>Agaricomycotina</taxon>
        <taxon>Agaricomycetes</taxon>
        <taxon>Phallomycetidae</taxon>
        <taxon>Geastrales</taxon>
        <taxon>Sphaerobolaceae</taxon>
        <taxon>Sphaerobolus</taxon>
    </lineage>
</organism>
<gene>
    <name evidence="2" type="ORF">M422DRAFT_262379</name>
</gene>
<dbReference type="HOGENOM" id="CLU_1042689_0_0_1"/>
<feature type="transmembrane region" description="Helical" evidence="1">
    <location>
        <begin position="198"/>
        <end position="218"/>
    </location>
</feature>
<evidence type="ECO:0000256" key="1">
    <source>
        <dbReference type="SAM" id="Phobius"/>
    </source>
</evidence>
<name>A0A0C9UKQ6_SPHS4</name>
<evidence type="ECO:0000313" key="3">
    <source>
        <dbReference type="Proteomes" id="UP000054279"/>
    </source>
</evidence>
<keyword evidence="1" id="KW-0812">Transmembrane</keyword>
<dbReference type="AlphaFoldDB" id="A0A0C9UKQ6"/>
<keyword evidence="3" id="KW-1185">Reference proteome</keyword>
<accession>A0A0C9UKQ6</accession>
<keyword evidence="1" id="KW-1133">Transmembrane helix</keyword>
<keyword evidence="1" id="KW-0472">Membrane</keyword>
<dbReference type="EMBL" id="KN837189">
    <property type="protein sequence ID" value="KIJ35414.1"/>
    <property type="molecule type" value="Genomic_DNA"/>
</dbReference>
<dbReference type="Proteomes" id="UP000054279">
    <property type="component" value="Unassembled WGS sequence"/>
</dbReference>
<dbReference type="OrthoDB" id="3026777at2759"/>
<evidence type="ECO:0000313" key="2">
    <source>
        <dbReference type="EMBL" id="KIJ35414.1"/>
    </source>
</evidence>
<proteinExistence type="predicted"/>
<sequence length="267" mass="28522">MVSRLVLNLRGVNLTVHGSHLVRFAEVKEGKNVHNIPKPTLTGIGKLGELDGDATEDVVAYLVQGLFVLLKSYEQVKPATAKVKEKMEHIVEDMKEMAHEVDHQVKSCACNVVQAAQSTTSPSQKSSTKLDIHLAFASWVIGAIAMLCVGISKKKTGVHLSLGLWALSSPRTPAFKSLAASSVESILHGEALSAIKGVFSAGGILSPVVLGSIFASIINTAPMTMFYVHSAIVLTGASLFLIREEDRIIRIVADVDAEDSTCAPQEP</sequence>
<feature type="transmembrane region" description="Helical" evidence="1">
    <location>
        <begin position="224"/>
        <end position="242"/>
    </location>
</feature>